<dbReference type="PANTHER" id="PTHR32322:SF9">
    <property type="entry name" value="AMINO-ACID METABOLITE EFFLUX PUMP-RELATED"/>
    <property type="match status" value="1"/>
</dbReference>
<feature type="transmembrane region" description="Helical" evidence="5">
    <location>
        <begin position="272"/>
        <end position="290"/>
    </location>
</feature>
<evidence type="ECO:0000256" key="1">
    <source>
        <dbReference type="ARBA" id="ARBA00004141"/>
    </source>
</evidence>
<feature type="transmembrane region" description="Helical" evidence="5">
    <location>
        <begin position="185"/>
        <end position="205"/>
    </location>
</feature>
<dbReference type="PANTHER" id="PTHR32322">
    <property type="entry name" value="INNER MEMBRANE TRANSPORTER"/>
    <property type="match status" value="1"/>
</dbReference>
<accession>A0AAE8KYR6</accession>
<feature type="transmembrane region" description="Helical" evidence="5">
    <location>
        <begin position="245"/>
        <end position="266"/>
    </location>
</feature>
<dbReference type="InterPro" id="IPR037185">
    <property type="entry name" value="EmrE-like"/>
</dbReference>
<reference evidence="7 8" key="1">
    <citation type="submission" date="2016-10" db="EMBL/GenBank/DDBJ databases">
        <authorList>
            <person name="Varghese N."/>
            <person name="Submissions S."/>
        </authorList>
    </citation>
    <scope>NUCLEOTIDE SEQUENCE [LARGE SCALE GENOMIC DNA]</scope>
    <source>
        <strain evidence="7 8">BS2777</strain>
    </source>
</reference>
<feature type="domain" description="EamA" evidence="6">
    <location>
        <begin position="161"/>
        <end position="289"/>
    </location>
</feature>
<feature type="transmembrane region" description="Helical" evidence="5">
    <location>
        <begin position="217"/>
        <end position="238"/>
    </location>
</feature>
<evidence type="ECO:0000256" key="5">
    <source>
        <dbReference type="SAM" id="Phobius"/>
    </source>
</evidence>
<feature type="transmembrane region" description="Helical" evidence="5">
    <location>
        <begin position="85"/>
        <end position="102"/>
    </location>
</feature>
<dbReference type="InterPro" id="IPR050638">
    <property type="entry name" value="AA-Vitamin_Transporters"/>
</dbReference>
<dbReference type="AlphaFoldDB" id="A0AAE8KYR6"/>
<keyword evidence="3 5" id="KW-1133">Transmembrane helix</keyword>
<sequence>MTFKSSGQSTDTAASNASVAPFIVLMTSLAMIAFAANSLLTRAAFQTTDIDAASFSGIRVISGALTLLIIFLAQGGKIKQLKAQWWAAVFLFTYVAAFSFAYRDISTGAGALILFASAQVLMISYGLRRGERTSIFGLFVALGGMVAFLAPSASAPPAYAAALMAVAGIAWGAFSVAGKANEPPLVKTASSFLGAIPFAVVLVLYQHDHLRVDTAGAWYAVIAGGLTSAVGYAIWYWARVRMTTITAGAVQLSVPILSMVFGVLILSEDITMLSGISALVTLSGVAWVSLTTKQKKL</sequence>
<comment type="subcellular location">
    <subcellularLocation>
        <location evidence="1">Membrane</location>
        <topology evidence="1">Multi-pass membrane protein</topology>
    </subcellularLocation>
</comment>
<evidence type="ECO:0000256" key="3">
    <source>
        <dbReference type="ARBA" id="ARBA00022989"/>
    </source>
</evidence>
<name>A0AAE8KYR6_9PSED</name>
<dbReference type="SUPFAM" id="SSF103481">
    <property type="entry name" value="Multidrug resistance efflux transporter EmrE"/>
    <property type="match status" value="1"/>
</dbReference>
<keyword evidence="2 5" id="KW-0812">Transmembrane</keyword>
<gene>
    <name evidence="7" type="ORF">SAMN04490209_1739</name>
</gene>
<evidence type="ECO:0000256" key="4">
    <source>
        <dbReference type="ARBA" id="ARBA00023136"/>
    </source>
</evidence>
<evidence type="ECO:0000313" key="7">
    <source>
        <dbReference type="EMBL" id="SDV00519.1"/>
    </source>
</evidence>
<protein>
    <submittedName>
        <fullName evidence="7">EamA-like transporter family protein</fullName>
    </submittedName>
</protein>
<keyword evidence="4 5" id="KW-0472">Membrane</keyword>
<dbReference type="Pfam" id="PF00892">
    <property type="entry name" value="EamA"/>
    <property type="match status" value="1"/>
</dbReference>
<dbReference type="InterPro" id="IPR000620">
    <property type="entry name" value="EamA_dom"/>
</dbReference>
<dbReference type="EMBL" id="LT629801">
    <property type="protein sequence ID" value="SDV00519.1"/>
    <property type="molecule type" value="Genomic_DNA"/>
</dbReference>
<keyword evidence="8" id="KW-1185">Reference proteome</keyword>
<feature type="transmembrane region" description="Helical" evidence="5">
    <location>
        <begin position="20"/>
        <end position="40"/>
    </location>
</feature>
<feature type="transmembrane region" description="Helical" evidence="5">
    <location>
        <begin position="159"/>
        <end position="178"/>
    </location>
</feature>
<evidence type="ECO:0000256" key="2">
    <source>
        <dbReference type="ARBA" id="ARBA00022692"/>
    </source>
</evidence>
<feature type="transmembrane region" description="Helical" evidence="5">
    <location>
        <begin position="108"/>
        <end position="127"/>
    </location>
</feature>
<dbReference type="Proteomes" id="UP000182085">
    <property type="component" value="Chromosome I"/>
</dbReference>
<dbReference type="RefSeq" id="WP_197676680.1">
    <property type="nucleotide sequence ID" value="NZ_BAAAEG010000001.1"/>
</dbReference>
<feature type="transmembrane region" description="Helical" evidence="5">
    <location>
        <begin position="134"/>
        <end position="153"/>
    </location>
</feature>
<dbReference type="GO" id="GO:0016020">
    <property type="term" value="C:membrane"/>
    <property type="evidence" value="ECO:0007669"/>
    <property type="project" value="UniProtKB-SubCell"/>
</dbReference>
<evidence type="ECO:0000313" key="8">
    <source>
        <dbReference type="Proteomes" id="UP000182085"/>
    </source>
</evidence>
<proteinExistence type="predicted"/>
<organism evidence="7 8">
    <name type="scientific">Pseudomonas rhodesiae</name>
    <dbReference type="NCBI Taxonomy" id="76760"/>
    <lineage>
        <taxon>Bacteria</taxon>
        <taxon>Pseudomonadati</taxon>
        <taxon>Pseudomonadota</taxon>
        <taxon>Gammaproteobacteria</taxon>
        <taxon>Pseudomonadales</taxon>
        <taxon>Pseudomonadaceae</taxon>
        <taxon>Pseudomonas</taxon>
    </lineage>
</organism>
<evidence type="ECO:0000259" key="6">
    <source>
        <dbReference type="Pfam" id="PF00892"/>
    </source>
</evidence>
<feature type="transmembrane region" description="Helical" evidence="5">
    <location>
        <begin position="52"/>
        <end position="73"/>
    </location>
</feature>